<comment type="caution">
    <text evidence="2">The sequence shown here is derived from an EMBL/GenBank/DDBJ whole genome shotgun (WGS) entry which is preliminary data.</text>
</comment>
<name>A0ABY1I2C0_9ACTO</name>
<accession>A0ABY1I2C0</accession>
<organism evidence="2 3">
    <name type="scientific">Actinomyces denticolens</name>
    <dbReference type="NCBI Taxonomy" id="52767"/>
    <lineage>
        <taxon>Bacteria</taxon>
        <taxon>Bacillati</taxon>
        <taxon>Actinomycetota</taxon>
        <taxon>Actinomycetes</taxon>
        <taxon>Actinomycetales</taxon>
        <taxon>Actinomycetaceae</taxon>
        <taxon>Actinomyces</taxon>
    </lineage>
</organism>
<keyword evidence="3" id="KW-1185">Reference proteome</keyword>
<proteinExistence type="predicted"/>
<keyword evidence="1" id="KW-0732">Signal</keyword>
<evidence type="ECO:0000256" key="1">
    <source>
        <dbReference type="SAM" id="SignalP"/>
    </source>
</evidence>
<reference evidence="2 3" key="1">
    <citation type="submission" date="2016-11" db="EMBL/GenBank/DDBJ databases">
        <authorList>
            <person name="Varghese N."/>
            <person name="Submissions S."/>
        </authorList>
    </citation>
    <scope>NUCLEOTIDE SEQUENCE [LARGE SCALE GENOMIC DNA]</scope>
    <source>
        <strain evidence="2 3">PA</strain>
    </source>
</reference>
<protein>
    <submittedName>
        <fullName evidence="2">Peptidase inhibitor family I36</fullName>
    </submittedName>
</protein>
<evidence type="ECO:0000313" key="3">
    <source>
        <dbReference type="Proteomes" id="UP000184390"/>
    </source>
</evidence>
<gene>
    <name evidence="2" type="ORF">SAMN05216246_102266</name>
</gene>
<evidence type="ECO:0000313" key="2">
    <source>
        <dbReference type="EMBL" id="SHI49187.1"/>
    </source>
</evidence>
<feature type="chain" id="PRO_5047271534" evidence="1">
    <location>
        <begin position="33"/>
        <end position="152"/>
    </location>
</feature>
<dbReference type="RefSeq" id="WP_073451495.1">
    <property type="nucleotide sequence ID" value="NZ_FQYL01000002.1"/>
</dbReference>
<dbReference type="Proteomes" id="UP000184390">
    <property type="component" value="Unassembled WGS sequence"/>
</dbReference>
<dbReference type="EMBL" id="FQYL01000002">
    <property type="protein sequence ID" value="SHI49187.1"/>
    <property type="molecule type" value="Genomic_DNA"/>
</dbReference>
<sequence>MSITPKRRLTGALSIATLAFGISALTTPAAQAGTARDGVCDEGEVCFYHDTFNTHGMPGVWFDGAVSDFDAGSDVPNYGASQPSCYEFKGSDTGAGECLKNNAKYVWNRSGRTLTVYENSYYGGRTQVIAGGEAQLLLDLYQNNASHSLATP</sequence>
<dbReference type="Pfam" id="PF03995">
    <property type="entry name" value="Inhibitor_I36"/>
    <property type="match status" value="1"/>
</dbReference>
<feature type="signal peptide" evidence="1">
    <location>
        <begin position="1"/>
        <end position="32"/>
    </location>
</feature>